<keyword evidence="1" id="KW-1133">Transmembrane helix</keyword>
<dbReference type="InterPro" id="IPR002656">
    <property type="entry name" value="Acyl_transf_3_dom"/>
</dbReference>
<feature type="transmembrane region" description="Helical" evidence="1">
    <location>
        <begin position="197"/>
        <end position="218"/>
    </location>
</feature>
<reference evidence="3 4" key="1">
    <citation type="submission" date="2015-09" db="EMBL/GenBank/DDBJ databases">
        <authorList>
            <consortium name="Pathogen Informatics"/>
        </authorList>
    </citation>
    <scope>NUCLEOTIDE SEQUENCE [LARGE SCALE GENOMIC DNA]</scope>
    <source>
        <strain evidence="3 4">2789STDY5608891</strain>
    </source>
</reference>
<keyword evidence="1" id="KW-0812">Transmembrane</keyword>
<sequence>MKKKNNMVELCRFLACYVIFSYHAGGRFTTGWIFVEFFFMLSGYFAIKHLVRMEGKIENKATYPIQYTIDKFKRLLPYTTVGFVADCIISAWKYQFTGMELVKWILYLPVNLFYLAGTGMMPADVPISDTVQTSYIMGGALWYICAMFVAMPVMMYLYLYLGKKIGPWLISFLPMLLYGYLIICDGTVNGWHADHGAFLAVDLRALAGMLAGGLIYVLSERIRRYRYKPVGTALLTLAELSLLAFVLCFACTSGFSQDGLLIGCFILLLSLMLSGKSLTARIQLQPLIWLGTLSLPIYCIHEAVIISFWGYEIEKWNMFLIIFVAALILHLLVKLGKPLFGALGRGLKKLCCYPEQDA</sequence>
<evidence type="ECO:0000313" key="3">
    <source>
        <dbReference type="EMBL" id="CUN15149.1"/>
    </source>
</evidence>
<dbReference type="OrthoDB" id="2027403at2"/>
<feature type="transmembrane region" description="Helical" evidence="1">
    <location>
        <begin position="140"/>
        <end position="161"/>
    </location>
</feature>
<feature type="domain" description="Acyltransferase 3" evidence="2">
    <location>
        <begin position="8"/>
        <end position="331"/>
    </location>
</feature>
<feature type="transmembrane region" description="Helical" evidence="1">
    <location>
        <begin position="316"/>
        <end position="333"/>
    </location>
</feature>
<dbReference type="InterPro" id="IPR050879">
    <property type="entry name" value="Acyltransferase_3"/>
</dbReference>
<feature type="transmembrane region" description="Helical" evidence="1">
    <location>
        <begin position="101"/>
        <end position="120"/>
    </location>
</feature>
<feature type="transmembrane region" description="Helical" evidence="1">
    <location>
        <begin position="230"/>
        <end position="253"/>
    </location>
</feature>
<proteinExistence type="predicted"/>
<dbReference type="RefSeq" id="WP_022035090.1">
    <property type="nucleotide sequence ID" value="NZ_CP173382.1"/>
</dbReference>
<feature type="transmembrane region" description="Helical" evidence="1">
    <location>
        <begin position="259"/>
        <end position="275"/>
    </location>
</feature>
<evidence type="ECO:0000256" key="1">
    <source>
        <dbReference type="SAM" id="Phobius"/>
    </source>
</evidence>
<dbReference type="EMBL" id="CYYA01000014">
    <property type="protein sequence ID" value="CUN15149.1"/>
    <property type="molecule type" value="Genomic_DNA"/>
</dbReference>
<dbReference type="Pfam" id="PF01757">
    <property type="entry name" value="Acyl_transf_3"/>
    <property type="match status" value="1"/>
</dbReference>
<evidence type="ECO:0000259" key="2">
    <source>
        <dbReference type="Pfam" id="PF01757"/>
    </source>
</evidence>
<protein>
    <submittedName>
        <fullName evidence="3">Uncharacterized protein conserved in bacteria</fullName>
    </submittedName>
</protein>
<feature type="transmembrane region" description="Helical" evidence="1">
    <location>
        <begin position="7"/>
        <end position="25"/>
    </location>
</feature>
<accession>A0A173UJT7</accession>
<evidence type="ECO:0000313" key="4">
    <source>
        <dbReference type="Proteomes" id="UP000095492"/>
    </source>
</evidence>
<dbReference type="GO" id="GO:0016747">
    <property type="term" value="F:acyltransferase activity, transferring groups other than amino-acyl groups"/>
    <property type="evidence" value="ECO:0007669"/>
    <property type="project" value="InterPro"/>
</dbReference>
<feature type="transmembrane region" description="Helical" evidence="1">
    <location>
        <begin position="168"/>
        <end position="191"/>
    </location>
</feature>
<dbReference type="AlphaFoldDB" id="A0A173UJT7"/>
<dbReference type="GeneID" id="97389938"/>
<dbReference type="PANTHER" id="PTHR23028">
    <property type="entry name" value="ACETYLTRANSFERASE"/>
    <property type="match status" value="1"/>
</dbReference>
<keyword evidence="1" id="KW-0472">Membrane</keyword>
<organism evidence="3 4">
    <name type="scientific">Eubacterium ramulus</name>
    <dbReference type="NCBI Taxonomy" id="39490"/>
    <lineage>
        <taxon>Bacteria</taxon>
        <taxon>Bacillati</taxon>
        <taxon>Bacillota</taxon>
        <taxon>Clostridia</taxon>
        <taxon>Eubacteriales</taxon>
        <taxon>Eubacteriaceae</taxon>
        <taxon>Eubacterium</taxon>
    </lineage>
</organism>
<feature type="transmembrane region" description="Helical" evidence="1">
    <location>
        <begin position="287"/>
        <end position="310"/>
    </location>
</feature>
<name>A0A173UJT7_EUBRA</name>
<gene>
    <name evidence="3" type="ORF">ERS852448_02105</name>
</gene>
<dbReference type="Proteomes" id="UP000095492">
    <property type="component" value="Unassembled WGS sequence"/>
</dbReference>